<organism evidence="1">
    <name type="scientific">marine sediment metagenome</name>
    <dbReference type="NCBI Taxonomy" id="412755"/>
    <lineage>
        <taxon>unclassified sequences</taxon>
        <taxon>metagenomes</taxon>
        <taxon>ecological metagenomes</taxon>
    </lineage>
</organism>
<dbReference type="AlphaFoldDB" id="X1LR63"/>
<evidence type="ECO:0008006" key="2">
    <source>
        <dbReference type="Google" id="ProtNLM"/>
    </source>
</evidence>
<reference evidence="1" key="1">
    <citation type="journal article" date="2014" name="Front. Microbiol.">
        <title>High frequency of phylogenetically diverse reductive dehalogenase-homologous genes in deep subseafloor sedimentary metagenomes.</title>
        <authorList>
            <person name="Kawai M."/>
            <person name="Futagami T."/>
            <person name="Toyoda A."/>
            <person name="Takaki Y."/>
            <person name="Nishi S."/>
            <person name="Hori S."/>
            <person name="Arai W."/>
            <person name="Tsubouchi T."/>
            <person name="Morono Y."/>
            <person name="Uchiyama I."/>
            <person name="Ito T."/>
            <person name="Fujiyama A."/>
            <person name="Inagaki F."/>
            <person name="Takami H."/>
        </authorList>
    </citation>
    <scope>NUCLEOTIDE SEQUENCE</scope>
    <source>
        <strain evidence="1">Expedition CK06-06</strain>
    </source>
</reference>
<gene>
    <name evidence="1" type="ORF">S06H3_17135</name>
</gene>
<comment type="caution">
    <text evidence="1">The sequence shown here is derived from an EMBL/GenBank/DDBJ whole genome shotgun (WGS) entry which is preliminary data.</text>
</comment>
<name>X1LR63_9ZZZZ</name>
<proteinExistence type="predicted"/>
<sequence>RCFRGAHFYRYNPKFDNIEDFGIITPNEGVSVMILDEDSQRFFAATFPKSHLYSWNIKGRDIMDFGRVSEHYILSLIKYVDGKIYFTDYYGRLICIDPKEMKLDFLDTKLLHPEYNDGMRNWMAHGVVGHDEWIYAGMYSYSNLIRFKPTKKGVEVEDLGLGIEESNKDKILNYAFTKGAPAGLILKDEVIYFVQLVYFGPKEFVGSYVSSYDTRTGKKEYIEVLKDVDFKPLVWKGVLGIDGNLYWADFDAVPPSLWSMSL</sequence>
<accession>X1LR63</accession>
<protein>
    <recommendedName>
        <fullName evidence="2">SMP-30/Gluconolactonase/LRE-like region domain-containing protein</fullName>
    </recommendedName>
</protein>
<evidence type="ECO:0000313" key="1">
    <source>
        <dbReference type="EMBL" id="GAI04885.1"/>
    </source>
</evidence>
<dbReference type="SUPFAM" id="SSF63829">
    <property type="entry name" value="Calcium-dependent phosphotriesterase"/>
    <property type="match status" value="1"/>
</dbReference>
<dbReference type="EMBL" id="BARV01008537">
    <property type="protein sequence ID" value="GAI04885.1"/>
    <property type="molecule type" value="Genomic_DNA"/>
</dbReference>
<feature type="non-terminal residue" evidence="1">
    <location>
        <position position="1"/>
    </location>
</feature>